<feature type="compositionally biased region" description="Basic and acidic residues" evidence="1">
    <location>
        <begin position="1"/>
        <end position="15"/>
    </location>
</feature>
<evidence type="ECO:0000313" key="3">
    <source>
        <dbReference type="Proteomes" id="UP000264702"/>
    </source>
</evidence>
<comment type="caution">
    <text evidence="2">The sequence shown here is derived from an EMBL/GenBank/DDBJ whole genome shotgun (WGS) entry which is preliminary data.</text>
</comment>
<dbReference type="RefSeq" id="WP_117301726.1">
    <property type="nucleotide sequence ID" value="NZ_QVQT02000005.1"/>
</dbReference>
<keyword evidence="3" id="KW-1185">Reference proteome</keyword>
<reference evidence="2 3" key="1">
    <citation type="submission" date="2018-08" db="EMBL/GenBank/DDBJ databases">
        <title>Acidipila sp. 4G-K13, an acidobacterium isolated from forest soil.</title>
        <authorList>
            <person name="Gao Z.-H."/>
            <person name="Qiu L.-H."/>
        </authorList>
    </citation>
    <scope>NUCLEOTIDE SEQUENCE [LARGE SCALE GENOMIC DNA]</scope>
    <source>
        <strain evidence="2 3">4G-K13</strain>
    </source>
</reference>
<accession>A0A372ILP5</accession>
<organism evidence="2 3">
    <name type="scientific">Paracidobacterium acidisoli</name>
    <dbReference type="NCBI Taxonomy" id="2303751"/>
    <lineage>
        <taxon>Bacteria</taxon>
        <taxon>Pseudomonadati</taxon>
        <taxon>Acidobacteriota</taxon>
        <taxon>Terriglobia</taxon>
        <taxon>Terriglobales</taxon>
        <taxon>Acidobacteriaceae</taxon>
        <taxon>Paracidobacterium</taxon>
    </lineage>
</organism>
<protein>
    <submittedName>
        <fullName evidence="2">Uncharacterized protein</fullName>
    </submittedName>
</protein>
<gene>
    <name evidence="2" type="ORF">D0Y96_15680</name>
</gene>
<evidence type="ECO:0000313" key="2">
    <source>
        <dbReference type="EMBL" id="RFU15867.1"/>
    </source>
</evidence>
<name>A0A372ILP5_9BACT</name>
<evidence type="ECO:0000256" key="1">
    <source>
        <dbReference type="SAM" id="MobiDB-lite"/>
    </source>
</evidence>
<proteinExistence type="predicted"/>
<dbReference type="Proteomes" id="UP000264702">
    <property type="component" value="Unassembled WGS sequence"/>
</dbReference>
<sequence length="156" mass="17833">MRSLIARERERRPELRPGAPAPATATLLRHQRQEPLSAFTAWVRAGGHSHPVPVERDGMDEQSRALFGLMLTDEIDRLRQQLRVAQPSAGGPDALSLWLMLVWCWLEPEARYQHPWLRLNASEWTAKEAELLARLDHPELKAIAARLMSHRTGVQR</sequence>
<dbReference type="AlphaFoldDB" id="A0A372ILP5"/>
<feature type="region of interest" description="Disordered" evidence="1">
    <location>
        <begin position="1"/>
        <end position="22"/>
    </location>
</feature>
<dbReference type="EMBL" id="QVQT01000005">
    <property type="protein sequence ID" value="RFU15867.1"/>
    <property type="molecule type" value="Genomic_DNA"/>
</dbReference>